<organism evidence="9 10">
    <name type="scientific">Trichomonascus ciferrii</name>
    <dbReference type="NCBI Taxonomy" id="44093"/>
    <lineage>
        <taxon>Eukaryota</taxon>
        <taxon>Fungi</taxon>
        <taxon>Dikarya</taxon>
        <taxon>Ascomycota</taxon>
        <taxon>Saccharomycotina</taxon>
        <taxon>Dipodascomycetes</taxon>
        <taxon>Dipodascales</taxon>
        <taxon>Trichomonascaceae</taxon>
        <taxon>Trichomonascus</taxon>
        <taxon>Trichomonascus ciferrii complex</taxon>
    </lineage>
</organism>
<dbReference type="InterPro" id="IPR050113">
    <property type="entry name" value="Ub_conjugating_enzyme"/>
</dbReference>
<feature type="domain" description="UBC core" evidence="8">
    <location>
        <begin position="1"/>
        <end position="144"/>
    </location>
</feature>
<feature type="active site" description="Glycyl thioester intermediate" evidence="5">
    <location>
        <position position="84"/>
    </location>
</feature>
<evidence type="ECO:0000256" key="7">
    <source>
        <dbReference type="SAM" id="MobiDB-lite"/>
    </source>
</evidence>
<feature type="region of interest" description="Disordered" evidence="7">
    <location>
        <begin position="112"/>
        <end position="134"/>
    </location>
</feature>
<dbReference type="InterPro" id="IPR023313">
    <property type="entry name" value="UBQ-conjugating_AS"/>
</dbReference>
<proteinExistence type="inferred from homology"/>
<dbReference type="FunFam" id="3.10.110.10:FF:000072">
    <property type="entry name" value="Ubiquitin-conjugating enzyme E2 W"/>
    <property type="match status" value="1"/>
</dbReference>
<dbReference type="CDD" id="cd23808">
    <property type="entry name" value="UBCc_UBE2W"/>
    <property type="match status" value="1"/>
</dbReference>
<comment type="caution">
    <text evidence="9">The sequence shown here is derived from an EMBL/GenBank/DDBJ whole genome shotgun (WGS) entry which is preliminary data.</text>
</comment>
<dbReference type="SUPFAM" id="SSF54495">
    <property type="entry name" value="UBC-like"/>
    <property type="match status" value="1"/>
</dbReference>
<comment type="similarity">
    <text evidence="6">Belongs to the ubiquitin-conjugating enzyme family.</text>
</comment>
<dbReference type="EMBL" id="SWFS01000014">
    <property type="protein sequence ID" value="KAA8917687.1"/>
    <property type="molecule type" value="Genomic_DNA"/>
</dbReference>
<dbReference type="AlphaFoldDB" id="A0A642VE84"/>
<feature type="compositionally biased region" description="Basic and acidic residues" evidence="7">
    <location>
        <begin position="113"/>
        <end position="134"/>
    </location>
</feature>
<dbReference type="Proteomes" id="UP000761534">
    <property type="component" value="Unassembled WGS sequence"/>
</dbReference>
<sequence length="144" mass="16867">MAYTKRLMKELEGLQKNPPRDLKEWVVDLRVLDETNALYRGKAFRLYFKFPPEYPVEVPQVQFIKESDHPIPLHPHIYSNGHICLDLLGTEWSPVQNVSSICISIQSMLTGNDRAERPPDDERYVKHAPKNPKDTKFYYHDDTV</sequence>
<dbReference type="GO" id="GO:0005524">
    <property type="term" value="F:ATP binding"/>
    <property type="evidence" value="ECO:0007669"/>
    <property type="project" value="UniProtKB-UniRule"/>
</dbReference>
<evidence type="ECO:0000259" key="8">
    <source>
        <dbReference type="PROSITE" id="PS50127"/>
    </source>
</evidence>
<dbReference type="PANTHER" id="PTHR24067">
    <property type="entry name" value="UBIQUITIN-CONJUGATING ENZYME E2"/>
    <property type="match status" value="1"/>
</dbReference>
<dbReference type="VEuPathDB" id="FungiDB:TRICI_000126"/>
<accession>A0A642VE84</accession>
<dbReference type="PROSITE" id="PS50127">
    <property type="entry name" value="UBC_2"/>
    <property type="match status" value="1"/>
</dbReference>
<protein>
    <recommendedName>
        <fullName evidence="8">UBC core domain-containing protein</fullName>
    </recommendedName>
</protein>
<evidence type="ECO:0000256" key="3">
    <source>
        <dbReference type="ARBA" id="ARBA00022786"/>
    </source>
</evidence>
<dbReference type="Pfam" id="PF00179">
    <property type="entry name" value="UQ_con"/>
    <property type="match status" value="1"/>
</dbReference>
<dbReference type="PROSITE" id="PS00183">
    <property type="entry name" value="UBC_1"/>
    <property type="match status" value="1"/>
</dbReference>
<name>A0A642VE84_9ASCO</name>
<evidence type="ECO:0000256" key="2">
    <source>
        <dbReference type="ARBA" id="ARBA00022741"/>
    </source>
</evidence>
<keyword evidence="10" id="KW-1185">Reference proteome</keyword>
<dbReference type="InterPro" id="IPR016135">
    <property type="entry name" value="UBQ-conjugating_enzyme/RWD"/>
</dbReference>
<evidence type="ECO:0000256" key="1">
    <source>
        <dbReference type="ARBA" id="ARBA00022679"/>
    </source>
</evidence>
<keyword evidence="1" id="KW-0808">Transferase</keyword>
<keyword evidence="2 6" id="KW-0547">Nucleotide-binding</keyword>
<dbReference type="Gene3D" id="3.10.110.10">
    <property type="entry name" value="Ubiquitin Conjugating Enzyme"/>
    <property type="match status" value="1"/>
</dbReference>
<evidence type="ECO:0000256" key="5">
    <source>
        <dbReference type="PROSITE-ProRule" id="PRU10133"/>
    </source>
</evidence>
<evidence type="ECO:0000313" key="9">
    <source>
        <dbReference type="EMBL" id="KAA8917687.1"/>
    </source>
</evidence>
<evidence type="ECO:0000256" key="4">
    <source>
        <dbReference type="ARBA" id="ARBA00022840"/>
    </source>
</evidence>
<dbReference type="InterPro" id="IPR000608">
    <property type="entry name" value="UBC"/>
</dbReference>
<evidence type="ECO:0000313" key="10">
    <source>
        <dbReference type="Proteomes" id="UP000761534"/>
    </source>
</evidence>
<gene>
    <name evidence="9" type="ORF">TRICI_000126</name>
</gene>
<dbReference type="OrthoDB" id="406833at2759"/>
<evidence type="ECO:0000256" key="6">
    <source>
        <dbReference type="RuleBase" id="RU362109"/>
    </source>
</evidence>
<keyword evidence="3 6" id="KW-0833">Ubl conjugation pathway</keyword>
<dbReference type="GO" id="GO:0016740">
    <property type="term" value="F:transferase activity"/>
    <property type="evidence" value="ECO:0007669"/>
    <property type="project" value="UniProtKB-KW"/>
</dbReference>
<keyword evidence="4 6" id="KW-0067">ATP-binding</keyword>
<dbReference type="SMART" id="SM00212">
    <property type="entry name" value="UBCc"/>
    <property type="match status" value="1"/>
</dbReference>
<reference evidence="9" key="1">
    <citation type="journal article" date="2019" name="G3 (Bethesda)">
        <title>Genome Assemblies of Two Rare Opportunistic Yeast Pathogens: Diutina rugosa (syn. Candida rugosa) and Trichomonascus ciferrii (syn. Candida ciferrii).</title>
        <authorList>
            <person name="Mixao V."/>
            <person name="Saus E."/>
            <person name="Hansen A.P."/>
            <person name="Lass-Florl C."/>
            <person name="Gabaldon T."/>
        </authorList>
    </citation>
    <scope>NUCLEOTIDE SEQUENCE</scope>
    <source>
        <strain evidence="9">CBS 4856</strain>
    </source>
</reference>